<dbReference type="PANTHER" id="PTHR43808:SF31">
    <property type="entry name" value="N-ACETYL-L-CITRULLINE DEACETYLASE"/>
    <property type="match status" value="1"/>
</dbReference>
<dbReference type="GO" id="GO:0008777">
    <property type="term" value="F:acetylornithine deacetylase activity"/>
    <property type="evidence" value="ECO:0007669"/>
    <property type="project" value="UniProtKB-EC"/>
</dbReference>
<evidence type="ECO:0000313" key="11">
    <source>
        <dbReference type="EMBL" id="SLN48679.1"/>
    </source>
</evidence>
<dbReference type="InterPro" id="IPR001261">
    <property type="entry name" value="ArgE/DapE_CS"/>
</dbReference>
<keyword evidence="4" id="KW-0055">Arginine biosynthesis</keyword>
<dbReference type="EMBL" id="FWFL01000006">
    <property type="protein sequence ID" value="SLN48679.1"/>
    <property type="molecule type" value="Genomic_DNA"/>
</dbReference>
<evidence type="ECO:0000313" key="12">
    <source>
        <dbReference type="Proteomes" id="UP000193827"/>
    </source>
</evidence>
<keyword evidence="9" id="KW-0170">Cobalt</keyword>
<evidence type="ECO:0000256" key="1">
    <source>
        <dbReference type="ARBA" id="ARBA00001947"/>
    </source>
</evidence>
<dbReference type="SUPFAM" id="SSF53187">
    <property type="entry name" value="Zn-dependent exopeptidases"/>
    <property type="match status" value="1"/>
</dbReference>
<keyword evidence="6" id="KW-0479">Metal-binding</keyword>
<evidence type="ECO:0000256" key="5">
    <source>
        <dbReference type="ARBA" id="ARBA00022605"/>
    </source>
</evidence>
<dbReference type="AlphaFoldDB" id="A0A1Y5SUZ9"/>
<dbReference type="PANTHER" id="PTHR43808">
    <property type="entry name" value="ACETYLORNITHINE DEACETYLASE"/>
    <property type="match status" value="1"/>
</dbReference>
<evidence type="ECO:0000256" key="4">
    <source>
        <dbReference type="ARBA" id="ARBA00022571"/>
    </source>
</evidence>
<dbReference type="InterPro" id="IPR011650">
    <property type="entry name" value="Peptidase_M20_dimer"/>
</dbReference>
<sequence>MLPIPGQLAAYDGVVMRGRKGRCRAGDEQRIEGHVLNRTPNATPACLVCDMAQSLAGRIEFRRYRLRQNKYHGKGAQLADNLDYTIEILKNLVGFDSVSGQATHGIVGYIQDYLEGHGVEVTLSHDADGERANVFATIGPELDGGVVLNGHTDVVPVEGQIWGTDPFQLIRQDERLYGRGSVDMKGFLACVLGSVPLFKAADLKRPIHIAFSYDEETGGLGMPPLLESMAGKPFRPGIVIVGEPTEMNIVTGHKGGAEMRTEITGVEVHSCNPTKGVSAISVAGRLIAKIEEIGARLAAQSNPDTPYDPPYGTFNVGIIEGGAARNATAGWCNFDWEFRPMPGQDSKAIIAEITQYAQNELLPPMKAINPKADIQIITEVNVPSLDDRNAERAAAFVSEITGQNSRSVVAFGTDAGYFSDVGFSTVVCGPGSISRAHAPDEYIEVQELEQGLRFMAGIADRLSR</sequence>
<keyword evidence="3" id="KW-0963">Cytoplasm</keyword>
<dbReference type="NCBIfam" id="TIGR01892">
    <property type="entry name" value="AcOrn-deacetyl"/>
    <property type="match status" value="1"/>
</dbReference>
<evidence type="ECO:0000256" key="9">
    <source>
        <dbReference type="ARBA" id="ARBA00023285"/>
    </source>
</evidence>
<evidence type="ECO:0000256" key="7">
    <source>
        <dbReference type="ARBA" id="ARBA00022801"/>
    </source>
</evidence>
<evidence type="ECO:0000259" key="10">
    <source>
        <dbReference type="Pfam" id="PF07687"/>
    </source>
</evidence>
<organism evidence="11 12">
    <name type="scientific">Roseovarius litorisediminis</name>
    <dbReference type="NCBI Taxonomy" id="1312363"/>
    <lineage>
        <taxon>Bacteria</taxon>
        <taxon>Pseudomonadati</taxon>
        <taxon>Pseudomonadota</taxon>
        <taxon>Alphaproteobacteria</taxon>
        <taxon>Rhodobacterales</taxon>
        <taxon>Roseobacteraceae</taxon>
        <taxon>Roseovarius</taxon>
    </lineage>
</organism>
<name>A0A1Y5SUZ9_9RHOB</name>
<dbReference type="InterPro" id="IPR002933">
    <property type="entry name" value="Peptidase_M20"/>
</dbReference>
<gene>
    <name evidence="11" type="primary">argE_2</name>
    <name evidence="11" type="ORF">PEL8287_02528</name>
</gene>
<evidence type="ECO:0000256" key="3">
    <source>
        <dbReference type="ARBA" id="ARBA00022490"/>
    </source>
</evidence>
<reference evidence="11 12" key="1">
    <citation type="submission" date="2017-03" db="EMBL/GenBank/DDBJ databases">
        <authorList>
            <person name="Afonso C.L."/>
            <person name="Miller P.J."/>
            <person name="Scott M.A."/>
            <person name="Spackman E."/>
            <person name="Goraichik I."/>
            <person name="Dimitrov K.M."/>
            <person name="Suarez D.L."/>
            <person name="Swayne D.E."/>
        </authorList>
    </citation>
    <scope>NUCLEOTIDE SEQUENCE [LARGE SCALE GENOMIC DNA]</scope>
    <source>
        <strain evidence="11 12">CECT 8287</strain>
    </source>
</reference>
<dbReference type="SUPFAM" id="SSF55031">
    <property type="entry name" value="Bacterial exopeptidase dimerisation domain"/>
    <property type="match status" value="1"/>
</dbReference>
<dbReference type="GO" id="GO:0006526">
    <property type="term" value="P:L-arginine biosynthetic process"/>
    <property type="evidence" value="ECO:0007669"/>
    <property type="project" value="UniProtKB-KW"/>
</dbReference>
<dbReference type="Gene3D" id="3.40.630.10">
    <property type="entry name" value="Zn peptidases"/>
    <property type="match status" value="1"/>
</dbReference>
<dbReference type="InterPro" id="IPR010169">
    <property type="entry name" value="AcOrn-deacetyl"/>
</dbReference>
<keyword evidence="7 11" id="KW-0378">Hydrolase</keyword>
<evidence type="ECO:0000256" key="8">
    <source>
        <dbReference type="ARBA" id="ARBA00022833"/>
    </source>
</evidence>
<dbReference type="Pfam" id="PF07687">
    <property type="entry name" value="M20_dimer"/>
    <property type="match status" value="1"/>
</dbReference>
<keyword evidence="5" id="KW-0028">Amino-acid biosynthesis</keyword>
<keyword evidence="12" id="KW-1185">Reference proteome</keyword>
<keyword evidence="8" id="KW-0862">Zinc</keyword>
<dbReference type="NCBIfam" id="NF005710">
    <property type="entry name" value="PRK07522.1"/>
    <property type="match status" value="1"/>
</dbReference>
<evidence type="ECO:0000256" key="2">
    <source>
        <dbReference type="ARBA" id="ARBA00005691"/>
    </source>
</evidence>
<feature type="domain" description="Peptidase M20 dimerisation" evidence="10">
    <location>
        <begin position="251"/>
        <end position="361"/>
    </location>
</feature>
<dbReference type="InterPro" id="IPR036264">
    <property type="entry name" value="Bact_exopeptidase_dim_dom"/>
</dbReference>
<dbReference type="InterPro" id="IPR050072">
    <property type="entry name" value="Peptidase_M20A"/>
</dbReference>
<dbReference type="Pfam" id="PF01546">
    <property type="entry name" value="Peptidase_M20"/>
    <property type="match status" value="1"/>
</dbReference>
<proteinExistence type="inferred from homology"/>
<dbReference type="Proteomes" id="UP000193827">
    <property type="component" value="Unassembled WGS sequence"/>
</dbReference>
<evidence type="ECO:0000256" key="6">
    <source>
        <dbReference type="ARBA" id="ARBA00022723"/>
    </source>
</evidence>
<accession>A0A1Y5SUZ9</accession>
<protein>
    <submittedName>
        <fullName evidence="11">Acetylornithine deacetylase</fullName>
        <ecNumber evidence="11">3.5.1.16</ecNumber>
    </submittedName>
</protein>
<dbReference type="GO" id="GO:0046872">
    <property type="term" value="F:metal ion binding"/>
    <property type="evidence" value="ECO:0007669"/>
    <property type="project" value="UniProtKB-KW"/>
</dbReference>
<dbReference type="PROSITE" id="PS00759">
    <property type="entry name" value="ARGE_DAPE_CPG2_2"/>
    <property type="match status" value="1"/>
</dbReference>
<dbReference type="Gene3D" id="3.30.70.360">
    <property type="match status" value="1"/>
</dbReference>
<comment type="similarity">
    <text evidence="2">Belongs to the peptidase M20A family. ArgE subfamily.</text>
</comment>
<dbReference type="EC" id="3.5.1.16" evidence="11"/>
<comment type="cofactor">
    <cofactor evidence="1">
        <name>Zn(2+)</name>
        <dbReference type="ChEBI" id="CHEBI:29105"/>
    </cofactor>
</comment>
<dbReference type="CDD" id="cd03894">
    <property type="entry name" value="M20_ArgE"/>
    <property type="match status" value="1"/>
</dbReference>